<feature type="transmembrane region" description="Helical" evidence="13">
    <location>
        <begin position="330"/>
        <end position="353"/>
    </location>
</feature>
<keyword evidence="10" id="KW-0067">ATP-binding</keyword>
<dbReference type="Gene3D" id="3.30.565.10">
    <property type="entry name" value="Histidine kinase-like ATPase, C-terminal domain"/>
    <property type="match status" value="1"/>
</dbReference>
<dbReference type="SMART" id="SM00388">
    <property type="entry name" value="HisKA"/>
    <property type="match status" value="1"/>
</dbReference>
<keyword evidence="6" id="KW-0808">Transferase</keyword>
<evidence type="ECO:0000313" key="16">
    <source>
        <dbReference type="EMBL" id="TNJ36919.1"/>
    </source>
</evidence>
<dbReference type="GO" id="GO:0000155">
    <property type="term" value="F:phosphorelay sensor kinase activity"/>
    <property type="evidence" value="ECO:0007669"/>
    <property type="project" value="InterPro"/>
</dbReference>
<keyword evidence="17" id="KW-1185">Reference proteome</keyword>
<dbReference type="EC" id="2.7.13.3" evidence="3"/>
<evidence type="ECO:0000313" key="17">
    <source>
        <dbReference type="Proteomes" id="UP000309544"/>
    </source>
</evidence>
<dbReference type="InterPro" id="IPR003661">
    <property type="entry name" value="HisK_dim/P_dom"/>
</dbReference>
<evidence type="ECO:0000256" key="3">
    <source>
        <dbReference type="ARBA" id="ARBA00012438"/>
    </source>
</evidence>
<dbReference type="InterPro" id="IPR048760">
    <property type="entry name" value="VP0354-like_sensor_dom"/>
</dbReference>
<evidence type="ECO:0000256" key="7">
    <source>
        <dbReference type="ARBA" id="ARBA00022692"/>
    </source>
</evidence>
<dbReference type="Pfam" id="PF02518">
    <property type="entry name" value="HATPase_c"/>
    <property type="match status" value="1"/>
</dbReference>
<dbReference type="InterPro" id="IPR000700">
    <property type="entry name" value="PAS-assoc_C"/>
</dbReference>
<comment type="subcellular location">
    <subcellularLocation>
        <location evidence="2">Cell membrane</location>
        <topology evidence="2">Multi-pass membrane protein</topology>
    </subcellularLocation>
</comment>
<dbReference type="InterPro" id="IPR035965">
    <property type="entry name" value="PAS-like_dom_sf"/>
</dbReference>
<dbReference type="NCBIfam" id="TIGR00229">
    <property type="entry name" value="sensory_box"/>
    <property type="match status" value="1"/>
</dbReference>
<evidence type="ECO:0000256" key="10">
    <source>
        <dbReference type="ARBA" id="ARBA00022840"/>
    </source>
</evidence>
<evidence type="ECO:0000256" key="5">
    <source>
        <dbReference type="ARBA" id="ARBA00022553"/>
    </source>
</evidence>
<dbReference type="PROSITE" id="PS50113">
    <property type="entry name" value="PAC"/>
    <property type="match status" value="1"/>
</dbReference>
<dbReference type="GO" id="GO:0005524">
    <property type="term" value="F:ATP binding"/>
    <property type="evidence" value="ECO:0007669"/>
    <property type="project" value="UniProtKB-KW"/>
</dbReference>
<evidence type="ECO:0000256" key="13">
    <source>
        <dbReference type="SAM" id="Phobius"/>
    </source>
</evidence>
<sequence>MPPIIKPSMLKELMQPGVLKKTLLLFFPLMLILISMAVYIYSNEQEIHLKDLENTADKIIIDKQQCLSRQTETILRDLRLLSSIPAAQALLSKPSASTQRELAKLIIAFSNAKDLYHTICYLDHEQKIVLQVTFDPALGAYASTQHNDATGSGYSGTDLPMQLKGSDITISPFQHLSLDTNCTESDPVPVLRFTKPVRDENGKIIGTILLSYLGKPLVERFADHNVNQVDTLILLVNPDGYYLSGEPNGMNWGFLYPGSEKAVNFSQRYPAEWEKIRREQQGKFTSGNGFFTFKRISPILNSQSTGPNQLFWFIIAHVPSHKLTPILPLAAMYGIFSLIGSISLFIGTAAITTRNERSRKSHMHLEQLTAQLQEKTKILETVTDSVPACIYMKNANLRYTFSNRYTLEKFKKRFEEIMGKSDTDIFPAETAEKLLEKERKIIETGKPLINIQEDIRLSDGTVISVLSNKIPLTDEYGDIEGLLCVTMDRSEQIRAERLNKMLEEKLRESKKLETLGTLSGGIAHDFNNILTPIIGFTEITLTSQEPGSQTSKDLQTVLKAAQRAKKLVQQMLAFSRKEPMDLKVQPIQPIILESLDFMEHSIPSNITKDFYIEQFPEKVHCDAPQLQQVVLNLAANALQAMEGNDGTLKIRLEKALPSILTVTRHKELVPDVEYMQLTIGDTGSGIAKTELDRIFDPFYTTKTVGKGTGLGLSVVYGIVQSHHGCIIAESQLGKGTKMTVYLPLSDQETAQTSKNT</sequence>
<dbReference type="InterPro" id="IPR005467">
    <property type="entry name" value="His_kinase_dom"/>
</dbReference>
<evidence type="ECO:0000256" key="8">
    <source>
        <dbReference type="ARBA" id="ARBA00022741"/>
    </source>
</evidence>
<evidence type="ECO:0000256" key="12">
    <source>
        <dbReference type="ARBA" id="ARBA00023012"/>
    </source>
</evidence>
<evidence type="ECO:0000256" key="6">
    <source>
        <dbReference type="ARBA" id="ARBA00022679"/>
    </source>
</evidence>
<reference evidence="16 17" key="1">
    <citation type="submission" date="2019-05" db="EMBL/GenBank/DDBJ databases">
        <title>Draft Whole-Genome sequence of the green sulfur bacterium Prosthecochloris vibrioformis DSM 260.</title>
        <authorList>
            <person name="Meyer T.E."/>
            <person name="Kyndt J.A."/>
        </authorList>
    </citation>
    <scope>NUCLEOTIDE SEQUENCE [LARGE SCALE GENOMIC DNA]</scope>
    <source>
        <strain evidence="16 17">DSM 260</strain>
    </source>
</reference>
<dbReference type="SUPFAM" id="SSF103190">
    <property type="entry name" value="Sensory domain-like"/>
    <property type="match status" value="2"/>
</dbReference>
<dbReference type="PROSITE" id="PS50109">
    <property type="entry name" value="HIS_KIN"/>
    <property type="match status" value="1"/>
</dbReference>
<gene>
    <name evidence="16" type="ORF">FGF68_04925</name>
</gene>
<organism evidence="16 17">
    <name type="scientific">Prosthecochloris vibrioformis</name>
    <name type="common">Chlorobium vibrioforme</name>
    <dbReference type="NCBI Taxonomy" id="1098"/>
    <lineage>
        <taxon>Bacteria</taxon>
        <taxon>Pseudomonadati</taxon>
        <taxon>Chlorobiota</taxon>
        <taxon>Chlorobiia</taxon>
        <taxon>Chlorobiales</taxon>
        <taxon>Chlorobiaceae</taxon>
        <taxon>Prosthecochloris</taxon>
    </lineage>
</organism>
<evidence type="ECO:0000256" key="4">
    <source>
        <dbReference type="ARBA" id="ARBA00022475"/>
    </source>
</evidence>
<dbReference type="SUPFAM" id="SSF47384">
    <property type="entry name" value="Homodimeric domain of signal transducing histidine kinase"/>
    <property type="match status" value="1"/>
</dbReference>
<dbReference type="InterPro" id="IPR013656">
    <property type="entry name" value="PAS_4"/>
</dbReference>
<evidence type="ECO:0000256" key="9">
    <source>
        <dbReference type="ARBA" id="ARBA00022777"/>
    </source>
</evidence>
<dbReference type="PANTHER" id="PTHR43065">
    <property type="entry name" value="SENSOR HISTIDINE KINASE"/>
    <property type="match status" value="1"/>
</dbReference>
<dbReference type="InterPro" id="IPR003594">
    <property type="entry name" value="HATPase_dom"/>
</dbReference>
<dbReference type="SUPFAM" id="SSF55785">
    <property type="entry name" value="PYP-like sensor domain (PAS domain)"/>
    <property type="match status" value="1"/>
</dbReference>
<dbReference type="RefSeq" id="WP_139626426.1">
    <property type="nucleotide sequence ID" value="NZ_VDCI01000003.1"/>
</dbReference>
<dbReference type="InterPro" id="IPR004358">
    <property type="entry name" value="Sig_transdc_His_kin-like_C"/>
</dbReference>
<proteinExistence type="predicted"/>
<dbReference type="SUPFAM" id="SSF55874">
    <property type="entry name" value="ATPase domain of HSP90 chaperone/DNA topoisomerase II/histidine kinase"/>
    <property type="match status" value="1"/>
</dbReference>
<keyword evidence="7 13" id="KW-0812">Transmembrane</keyword>
<keyword evidence="4" id="KW-1003">Cell membrane</keyword>
<keyword evidence="8" id="KW-0547">Nucleotide-binding</keyword>
<feature type="domain" description="Histidine kinase" evidence="14">
    <location>
        <begin position="521"/>
        <end position="746"/>
    </location>
</feature>
<keyword evidence="5" id="KW-0597">Phosphoprotein</keyword>
<dbReference type="Proteomes" id="UP000309544">
    <property type="component" value="Unassembled WGS sequence"/>
</dbReference>
<evidence type="ECO:0000256" key="11">
    <source>
        <dbReference type="ARBA" id="ARBA00022989"/>
    </source>
</evidence>
<keyword evidence="13" id="KW-0472">Membrane</keyword>
<dbReference type="Pfam" id="PF21623">
    <property type="entry name" value="HK_sensor_dom_bact"/>
    <property type="match status" value="1"/>
</dbReference>
<dbReference type="CDD" id="cd00130">
    <property type="entry name" value="PAS"/>
    <property type="match status" value="1"/>
</dbReference>
<name>A0A5C4S120_PROVB</name>
<dbReference type="Gene3D" id="1.10.287.130">
    <property type="match status" value="1"/>
</dbReference>
<evidence type="ECO:0000259" key="14">
    <source>
        <dbReference type="PROSITE" id="PS50109"/>
    </source>
</evidence>
<dbReference type="InterPro" id="IPR000014">
    <property type="entry name" value="PAS"/>
</dbReference>
<evidence type="ECO:0000259" key="15">
    <source>
        <dbReference type="PROSITE" id="PS50113"/>
    </source>
</evidence>
<dbReference type="EMBL" id="VDCI01000003">
    <property type="protein sequence ID" value="TNJ36919.1"/>
    <property type="molecule type" value="Genomic_DNA"/>
</dbReference>
<keyword evidence="9" id="KW-0418">Kinase</keyword>
<comment type="catalytic activity">
    <reaction evidence="1">
        <text>ATP + protein L-histidine = ADP + protein N-phospho-L-histidine.</text>
        <dbReference type="EC" id="2.7.13.3"/>
    </reaction>
</comment>
<evidence type="ECO:0000256" key="1">
    <source>
        <dbReference type="ARBA" id="ARBA00000085"/>
    </source>
</evidence>
<dbReference type="SMART" id="SM00387">
    <property type="entry name" value="HATPase_c"/>
    <property type="match status" value="1"/>
</dbReference>
<dbReference type="Gene3D" id="3.30.450.20">
    <property type="entry name" value="PAS domain"/>
    <property type="match status" value="3"/>
</dbReference>
<dbReference type="AlphaFoldDB" id="A0A5C4S120"/>
<keyword evidence="12" id="KW-0902">Two-component regulatory system</keyword>
<evidence type="ECO:0000256" key="2">
    <source>
        <dbReference type="ARBA" id="ARBA00004651"/>
    </source>
</evidence>
<dbReference type="GO" id="GO:0005886">
    <property type="term" value="C:plasma membrane"/>
    <property type="evidence" value="ECO:0007669"/>
    <property type="project" value="UniProtKB-SubCell"/>
</dbReference>
<accession>A0A5C4S120</accession>
<protein>
    <recommendedName>
        <fullName evidence="3">histidine kinase</fullName>
        <ecNumber evidence="3">2.7.13.3</ecNumber>
    </recommendedName>
</protein>
<dbReference type="InterPro" id="IPR036890">
    <property type="entry name" value="HATPase_C_sf"/>
</dbReference>
<dbReference type="CDD" id="cd00082">
    <property type="entry name" value="HisKA"/>
    <property type="match status" value="1"/>
</dbReference>
<dbReference type="PRINTS" id="PR00344">
    <property type="entry name" value="BCTRLSENSOR"/>
</dbReference>
<dbReference type="PANTHER" id="PTHR43065:SF46">
    <property type="entry name" value="C4-DICARBOXYLATE TRANSPORT SENSOR PROTEIN DCTB"/>
    <property type="match status" value="1"/>
</dbReference>
<feature type="transmembrane region" description="Helical" evidence="13">
    <location>
        <begin position="21"/>
        <end position="41"/>
    </location>
</feature>
<dbReference type="Pfam" id="PF08448">
    <property type="entry name" value="PAS_4"/>
    <property type="match status" value="1"/>
</dbReference>
<comment type="caution">
    <text evidence="16">The sequence shown here is derived from an EMBL/GenBank/DDBJ whole genome shotgun (WGS) entry which is preliminary data.</text>
</comment>
<feature type="domain" description="PAC" evidence="15">
    <location>
        <begin position="449"/>
        <end position="501"/>
    </location>
</feature>
<dbReference type="InterPro" id="IPR036097">
    <property type="entry name" value="HisK_dim/P_sf"/>
</dbReference>
<dbReference type="InterPro" id="IPR029151">
    <property type="entry name" value="Sensor-like_sf"/>
</dbReference>
<dbReference type="Pfam" id="PF00512">
    <property type="entry name" value="HisKA"/>
    <property type="match status" value="1"/>
</dbReference>
<keyword evidence="11 13" id="KW-1133">Transmembrane helix</keyword>